<organism evidence="3 4">
    <name type="scientific">Musa troglodytarum</name>
    <name type="common">fe'i banana</name>
    <dbReference type="NCBI Taxonomy" id="320322"/>
    <lineage>
        <taxon>Eukaryota</taxon>
        <taxon>Viridiplantae</taxon>
        <taxon>Streptophyta</taxon>
        <taxon>Embryophyta</taxon>
        <taxon>Tracheophyta</taxon>
        <taxon>Spermatophyta</taxon>
        <taxon>Magnoliopsida</taxon>
        <taxon>Liliopsida</taxon>
        <taxon>Zingiberales</taxon>
        <taxon>Musaceae</taxon>
        <taxon>Musa</taxon>
    </lineage>
</organism>
<name>A0A9E7FA94_9LILI</name>
<feature type="transmembrane region" description="Helical" evidence="2">
    <location>
        <begin position="26"/>
        <end position="44"/>
    </location>
</feature>
<dbReference type="Proteomes" id="UP001055439">
    <property type="component" value="Chromosome 3"/>
</dbReference>
<feature type="region of interest" description="Disordered" evidence="1">
    <location>
        <begin position="1"/>
        <end position="20"/>
    </location>
</feature>
<protein>
    <submittedName>
        <fullName evidence="3">Uncharacterized protein</fullName>
    </submittedName>
</protein>
<evidence type="ECO:0000256" key="1">
    <source>
        <dbReference type="SAM" id="MobiDB-lite"/>
    </source>
</evidence>
<evidence type="ECO:0000313" key="3">
    <source>
        <dbReference type="EMBL" id="URD92830.1"/>
    </source>
</evidence>
<dbReference type="EMBL" id="CP097505">
    <property type="protein sequence ID" value="URD92830.1"/>
    <property type="molecule type" value="Genomic_DNA"/>
</dbReference>
<proteinExistence type="predicted"/>
<evidence type="ECO:0000313" key="4">
    <source>
        <dbReference type="Proteomes" id="UP001055439"/>
    </source>
</evidence>
<keyword evidence="2" id="KW-1133">Transmembrane helix</keyword>
<keyword evidence="4" id="KW-1185">Reference proteome</keyword>
<accession>A0A9E7FA94</accession>
<keyword evidence="2" id="KW-0812">Transmembrane</keyword>
<keyword evidence="2" id="KW-0472">Membrane</keyword>
<sequence>MEGAAPSMNGIGDPPWPRLHPRGERWVLSWLGFLMMVSSSSTIMDAVKKVGSSADADPVSPGYLFGMYLLWITGMVIMLLPVMLPNSPHVTKMGALVAVGMMWFMVAP</sequence>
<reference evidence="3" key="1">
    <citation type="submission" date="2022-05" db="EMBL/GenBank/DDBJ databases">
        <title>The Musa troglodytarum L. genome provides insights into the mechanism of non-climacteric behaviour and enrichment of carotenoids.</title>
        <authorList>
            <person name="Wang J."/>
        </authorList>
    </citation>
    <scope>NUCLEOTIDE SEQUENCE</scope>
    <source>
        <tissue evidence="3">Leaf</tissue>
    </source>
</reference>
<dbReference type="AlphaFoldDB" id="A0A9E7FA94"/>
<evidence type="ECO:0000256" key="2">
    <source>
        <dbReference type="SAM" id="Phobius"/>
    </source>
</evidence>
<gene>
    <name evidence="3" type="ORF">MUK42_34995</name>
</gene>
<feature type="transmembrane region" description="Helical" evidence="2">
    <location>
        <begin position="65"/>
        <end position="84"/>
    </location>
</feature>